<reference evidence="1 2" key="1">
    <citation type="submission" date="2019-07" db="EMBL/GenBank/DDBJ databases">
        <title>Whole genome shotgun sequence of Cellulomonas xylanilytica NBRC 101102.</title>
        <authorList>
            <person name="Hosoyama A."/>
            <person name="Uohara A."/>
            <person name="Ohji S."/>
            <person name="Ichikawa N."/>
        </authorList>
    </citation>
    <scope>NUCLEOTIDE SEQUENCE [LARGE SCALE GENOMIC DNA]</scope>
    <source>
        <strain evidence="1 2">NBRC 101102</strain>
    </source>
</reference>
<dbReference type="Proteomes" id="UP000321118">
    <property type="component" value="Unassembled WGS sequence"/>
</dbReference>
<proteinExistence type="predicted"/>
<dbReference type="AlphaFoldDB" id="A0A510V568"/>
<protein>
    <submittedName>
        <fullName evidence="1">Uncharacterized protein</fullName>
    </submittedName>
</protein>
<keyword evidence="2" id="KW-1185">Reference proteome</keyword>
<organism evidence="1 2">
    <name type="scientific">Cellulomonas xylanilytica</name>
    <dbReference type="NCBI Taxonomy" id="233583"/>
    <lineage>
        <taxon>Bacteria</taxon>
        <taxon>Bacillati</taxon>
        <taxon>Actinomycetota</taxon>
        <taxon>Actinomycetes</taxon>
        <taxon>Micrococcales</taxon>
        <taxon>Cellulomonadaceae</taxon>
        <taxon>Cellulomonas</taxon>
    </lineage>
</organism>
<comment type="caution">
    <text evidence="1">The sequence shown here is derived from an EMBL/GenBank/DDBJ whole genome shotgun (WGS) entry which is preliminary data.</text>
</comment>
<evidence type="ECO:0000313" key="2">
    <source>
        <dbReference type="Proteomes" id="UP000321118"/>
    </source>
</evidence>
<sequence length="309" mass="32469">MSLPLVDLPEELDGRNVLVVPRGTDVVVLATAWFPDAAWTREPVSADAAARSRPMTGARFRGIAVTVTESSPGLLRLDGAASLEGPVPAGRSTAQSAGLAVPEVDLYALVPADPRASLDLVYGWMAAAARRAAGSIVPVDRAHAVVVPDPGAAVDLTLWSAMPLSAQDALPLVRPAMTGARVGPTDVPHPQQSDGTSGPPTFSVTATFEYDGAITVRTGRSTEVPVALSRLDWREFGPWSYHVTWIPPEPEELRLATPSQLHLIARSRVVPSVARIAAALWRAVGGTVVDSGGFIVPPGELQDRATAPR</sequence>
<gene>
    <name evidence="1" type="ORF">CXY01_25390</name>
</gene>
<accession>A0A510V568</accession>
<dbReference type="RefSeq" id="WP_146927797.1">
    <property type="nucleotide sequence ID" value="NZ_BJUB01000007.1"/>
</dbReference>
<name>A0A510V568_9CELL</name>
<evidence type="ECO:0000313" key="1">
    <source>
        <dbReference type="EMBL" id="GEK22019.1"/>
    </source>
</evidence>
<dbReference type="EMBL" id="BJUB01000007">
    <property type="protein sequence ID" value="GEK22019.1"/>
    <property type="molecule type" value="Genomic_DNA"/>
</dbReference>
<dbReference type="OrthoDB" id="5139398at2"/>